<protein>
    <recommendedName>
        <fullName evidence="3">FG-GAP repeat-containing protein</fullName>
    </recommendedName>
</protein>
<dbReference type="InterPro" id="IPR028994">
    <property type="entry name" value="Integrin_alpha_N"/>
</dbReference>
<dbReference type="SUPFAM" id="SSF69318">
    <property type="entry name" value="Integrin alpha N-terminal domain"/>
    <property type="match status" value="1"/>
</dbReference>
<accession>A0A0F3GPT0</accession>
<evidence type="ECO:0008006" key="3">
    <source>
        <dbReference type="Google" id="ProtNLM"/>
    </source>
</evidence>
<comment type="caution">
    <text evidence="1">The sequence shown here is derived from an EMBL/GenBank/DDBJ whole genome shotgun (WGS) entry which is preliminary data.</text>
</comment>
<dbReference type="AlphaFoldDB" id="A0A0F3GPT0"/>
<proteinExistence type="predicted"/>
<feature type="non-terminal residue" evidence="1">
    <location>
        <position position="60"/>
    </location>
</feature>
<gene>
    <name evidence="1" type="ORF">MBAV_005109</name>
</gene>
<keyword evidence="2" id="KW-1185">Reference proteome</keyword>
<dbReference type="Proteomes" id="UP000033423">
    <property type="component" value="Unassembled WGS sequence"/>
</dbReference>
<name>A0A0F3GPT0_9BACT</name>
<organism evidence="1 2">
    <name type="scientific">Candidatus Magnetobacterium bavaricum</name>
    <dbReference type="NCBI Taxonomy" id="29290"/>
    <lineage>
        <taxon>Bacteria</taxon>
        <taxon>Pseudomonadati</taxon>
        <taxon>Nitrospirota</taxon>
        <taxon>Thermodesulfovibrionia</taxon>
        <taxon>Thermodesulfovibrionales</taxon>
        <taxon>Candidatus Magnetobacteriaceae</taxon>
        <taxon>Candidatus Magnetobacterium</taxon>
    </lineage>
</organism>
<dbReference type="EMBL" id="LACI01002203">
    <property type="protein sequence ID" value="KJU82698.1"/>
    <property type="molecule type" value="Genomic_DNA"/>
</dbReference>
<evidence type="ECO:0000313" key="2">
    <source>
        <dbReference type="Proteomes" id="UP000033423"/>
    </source>
</evidence>
<sequence>MLQGSSGFIAKGIPPQWQIKAIGDYNGDGKSDIHLFNIDTGQLFIWLMDGTKISGGDFVR</sequence>
<evidence type="ECO:0000313" key="1">
    <source>
        <dbReference type="EMBL" id="KJU82698.1"/>
    </source>
</evidence>
<reference evidence="1 2" key="1">
    <citation type="submission" date="2015-02" db="EMBL/GenBank/DDBJ databases">
        <title>Single-cell genomics of uncultivated deep-branching MTB reveals a conserved set of magnetosome genes.</title>
        <authorList>
            <person name="Kolinko S."/>
            <person name="Richter M."/>
            <person name="Glockner F.O."/>
            <person name="Brachmann A."/>
            <person name="Schuler D."/>
        </authorList>
    </citation>
    <scope>NUCLEOTIDE SEQUENCE [LARGE SCALE GENOMIC DNA]</scope>
    <source>
        <strain evidence="1">TM-1</strain>
    </source>
</reference>